<dbReference type="CDD" id="cd01449">
    <property type="entry name" value="TST_Repeat_2"/>
    <property type="match status" value="1"/>
</dbReference>
<evidence type="ECO:0000256" key="2">
    <source>
        <dbReference type="ARBA" id="ARBA00022737"/>
    </source>
</evidence>
<dbReference type="PANTHER" id="PTHR11364">
    <property type="entry name" value="THIOSULFATE SULFERTANSFERASE"/>
    <property type="match status" value="1"/>
</dbReference>
<evidence type="ECO:0000256" key="1">
    <source>
        <dbReference type="ARBA" id="ARBA00022679"/>
    </source>
</evidence>
<evidence type="ECO:0000259" key="4">
    <source>
        <dbReference type="PROSITE" id="PS50206"/>
    </source>
</evidence>
<feature type="domain" description="Rhodanese" evidence="4">
    <location>
        <begin position="22"/>
        <end position="139"/>
    </location>
</feature>
<gene>
    <name evidence="5" type="primary">sseA</name>
    <name evidence="5" type="ORF">F7D13_14640</name>
</gene>
<dbReference type="Pfam" id="PF00581">
    <property type="entry name" value="Rhodanese"/>
    <property type="match status" value="2"/>
</dbReference>
<dbReference type="InterPro" id="IPR001763">
    <property type="entry name" value="Rhodanese-like_dom"/>
</dbReference>
<keyword evidence="6" id="KW-1185">Reference proteome</keyword>
<dbReference type="InterPro" id="IPR036873">
    <property type="entry name" value="Rhodanese-like_dom_sf"/>
</dbReference>
<sequence>MTRIIDPASLFVSAAWLAERLDAPDLVVFDASWHMPATGRDARAEFLAGHIPGAQFFDIDAIADPSTDLPHMLPKPDIFAAEMGRLGFGDGMQAVVYDSVGLFSAPRLWWTLTVFGVERVSILAGGLPAWQAEGRPLQQGEARKRPSAAFTPHFDASLVADAQSVRRALDLGGPQVVDARGAERFHGWAPEPRPGLRSGHMPGALNLPFGNVLEGGRLKDKLGLEAAFSSAGVNPDAPVIATCGSGLTACIVSLALAATGRPPATVYDGSWSEWGAREDLPAVIDDRSRA</sequence>
<dbReference type="CDD" id="cd01448">
    <property type="entry name" value="TST_Repeat_1"/>
    <property type="match status" value="1"/>
</dbReference>
<keyword evidence="1 3" id="KW-0808">Transferase</keyword>
<dbReference type="RefSeq" id="WP_154453448.1">
    <property type="nucleotide sequence ID" value="NZ_CP044328.1"/>
</dbReference>
<organism evidence="5 6">
    <name type="scientific">Methylocystis rosea</name>
    <dbReference type="NCBI Taxonomy" id="173366"/>
    <lineage>
        <taxon>Bacteria</taxon>
        <taxon>Pseudomonadati</taxon>
        <taxon>Pseudomonadota</taxon>
        <taxon>Alphaproteobacteria</taxon>
        <taxon>Hyphomicrobiales</taxon>
        <taxon>Methylocystaceae</taxon>
        <taxon>Methylocystis</taxon>
    </lineage>
</organism>
<dbReference type="InterPro" id="IPR045078">
    <property type="entry name" value="TST/MPST-like"/>
</dbReference>
<dbReference type="InterPro" id="IPR001307">
    <property type="entry name" value="Thiosulphate_STrfase_CS"/>
</dbReference>
<protein>
    <recommendedName>
        <fullName evidence="3">Sulfurtransferase</fullName>
    </recommendedName>
</protein>
<dbReference type="SMART" id="SM00450">
    <property type="entry name" value="RHOD"/>
    <property type="match status" value="2"/>
</dbReference>
<dbReference type="Proteomes" id="UP000424673">
    <property type="component" value="Chromosome"/>
</dbReference>
<proteinExistence type="predicted"/>
<name>A0ABX6EMN4_9HYPH</name>
<dbReference type="EMBL" id="CP044328">
    <property type="protein sequence ID" value="QGM95167.1"/>
    <property type="molecule type" value="Genomic_DNA"/>
</dbReference>
<dbReference type="GO" id="GO:0016784">
    <property type="term" value="F:3-mercaptopyruvate sulfurtransferase activity"/>
    <property type="evidence" value="ECO:0007669"/>
    <property type="project" value="UniProtKB-EC"/>
</dbReference>
<dbReference type="Gene3D" id="3.40.250.10">
    <property type="entry name" value="Rhodanese-like domain"/>
    <property type="match status" value="2"/>
</dbReference>
<dbReference type="NCBIfam" id="NF008557">
    <property type="entry name" value="PRK11493.1"/>
    <property type="match status" value="1"/>
</dbReference>
<dbReference type="PANTHER" id="PTHR11364:SF27">
    <property type="entry name" value="SULFURTRANSFERASE"/>
    <property type="match status" value="1"/>
</dbReference>
<dbReference type="SUPFAM" id="SSF52821">
    <property type="entry name" value="Rhodanese/Cell cycle control phosphatase"/>
    <property type="match status" value="2"/>
</dbReference>
<dbReference type="PROSITE" id="PS00380">
    <property type="entry name" value="RHODANESE_1"/>
    <property type="match status" value="1"/>
</dbReference>
<dbReference type="PROSITE" id="PS00683">
    <property type="entry name" value="RHODANESE_2"/>
    <property type="match status" value="1"/>
</dbReference>
<reference evidence="5 6" key="2">
    <citation type="journal article" date="2021" name="AMB Express">
        <title>Isolation and characterisation of Methylocystis spp. for poly-3-hydroxybutyrate production using waste methane feedstocks.</title>
        <authorList>
            <person name="Rumah B.L."/>
            <person name="Stead C.E."/>
            <person name="Claxton Stevens B.H."/>
            <person name="Minton N.P."/>
            <person name="Grosse-Honebrink A."/>
            <person name="Zhang Y."/>
        </authorList>
    </citation>
    <scope>NUCLEOTIDE SEQUENCE [LARGE SCALE GENOMIC DNA]</scope>
    <source>
        <strain evidence="5 6">BRCS1</strain>
    </source>
</reference>
<accession>A0ABX6EMN4</accession>
<keyword evidence="2" id="KW-0677">Repeat</keyword>
<evidence type="ECO:0000313" key="6">
    <source>
        <dbReference type="Proteomes" id="UP000424673"/>
    </source>
</evidence>
<feature type="domain" description="Rhodanese" evidence="4">
    <location>
        <begin position="170"/>
        <end position="283"/>
    </location>
</feature>
<reference evidence="6" key="1">
    <citation type="submission" date="2019-09" db="EMBL/GenBank/DDBJ databases">
        <title>Isolation and complete genome sequencing of Methylocystis species.</title>
        <authorList>
            <person name="Rumah B.L."/>
            <person name="Stead C.E."/>
            <person name="Stevens B.C."/>
            <person name="Minton N.P."/>
            <person name="Grosse-Honebrink A."/>
            <person name="Zhang Y."/>
        </authorList>
    </citation>
    <scope>NUCLEOTIDE SEQUENCE [LARGE SCALE GENOMIC DNA]</scope>
    <source>
        <strain evidence="6">BRCS1</strain>
    </source>
</reference>
<evidence type="ECO:0000313" key="5">
    <source>
        <dbReference type="EMBL" id="QGM95167.1"/>
    </source>
</evidence>
<dbReference type="PROSITE" id="PS50206">
    <property type="entry name" value="RHODANESE_3"/>
    <property type="match status" value="2"/>
</dbReference>
<evidence type="ECO:0000256" key="3">
    <source>
        <dbReference type="RuleBase" id="RU000507"/>
    </source>
</evidence>